<evidence type="ECO:0000313" key="1">
    <source>
        <dbReference type="EMBL" id="GEM01455.1"/>
    </source>
</evidence>
<dbReference type="AlphaFoldDB" id="A0A1I5NUR5"/>
<dbReference type="Proteomes" id="UP000242243">
    <property type="component" value="Unassembled WGS sequence"/>
</dbReference>
<dbReference type="PANTHER" id="PTHR30217">
    <property type="entry name" value="PEPTIDASE U32 FAMILY"/>
    <property type="match status" value="1"/>
</dbReference>
<evidence type="ECO:0000313" key="4">
    <source>
        <dbReference type="Proteomes" id="UP000321547"/>
    </source>
</evidence>
<keyword evidence="4" id="KW-1185">Reference proteome</keyword>
<evidence type="ECO:0000313" key="3">
    <source>
        <dbReference type="Proteomes" id="UP000242243"/>
    </source>
</evidence>
<organism evidence="2 3">
    <name type="scientific">Halolactibacillus halophilus</name>
    <dbReference type="NCBI Taxonomy" id="306540"/>
    <lineage>
        <taxon>Bacteria</taxon>
        <taxon>Bacillati</taxon>
        <taxon>Bacillota</taxon>
        <taxon>Bacilli</taxon>
        <taxon>Bacillales</taxon>
        <taxon>Bacillaceae</taxon>
        <taxon>Halolactibacillus</taxon>
    </lineage>
</organism>
<dbReference type="STRING" id="306540.SAMN05421839_11140"/>
<dbReference type="Proteomes" id="UP000321547">
    <property type="component" value="Unassembled WGS sequence"/>
</dbReference>
<dbReference type="RefSeq" id="WP_089831279.1">
    <property type="nucleotide sequence ID" value="NZ_BJWI01000010.1"/>
</dbReference>
<name>A0A1I5NUR5_9BACI</name>
<dbReference type="GO" id="GO:0006508">
    <property type="term" value="P:proteolysis"/>
    <property type="evidence" value="ECO:0007669"/>
    <property type="project" value="UniProtKB-KW"/>
</dbReference>
<reference evidence="1 4" key="2">
    <citation type="submission" date="2019-07" db="EMBL/GenBank/DDBJ databases">
        <title>Whole genome shotgun sequence of Halolactibacillus halophilus NBRC 100868.</title>
        <authorList>
            <person name="Hosoyama A."/>
            <person name="Uohara A."/>
            <person name="Ohji S."/>
            <person name="Ichikawa N."/>
        </authorList>
    </citation>
    <scope>NUCLEOTIDE SEQUENCE [LARGE SCALE GENOMIC DNA]</scope>
    <source>
        <strain evidence="1 4">NBRC 100868</strain>
    </source>
</reference>
<sequence length="307" mass="35330">MTNYQPELQATAKDMDELKRVLTAGADAVFVGHQQFGNRVAGDFTLEEIEAATNFAKPLNKKVYVMVNAIYHNDHLRDLPEYLTALQTMGVDGIVAGDQAIFQIIQDLAFDLPLIWNPATLSTNYQTLNFWHRRGATRAALSNELRLDASIEIKAKVDCLIDIQVHGMSCIFQSKRKLVKNYYDHIERDYEPEVKRFIKEDRKSETHYPIFEDMNGTHIMSTSDLMMIDHLDEILAGQIDGLKIEGILKSTDYNEQIVAIYREAIDTCLEDKAAYQMKKARFKQAIFNIQPKDRQLDTGFYFKEQIY</sequence>
<protein>
    <submittedName>
        <fullName evidence="1">Collagenase</fullName>
    </submittedName>
    <submittedName>
        <fullName evidence="2">Putative protease</fullName>
    </submittedName>
</protein>
<keyword evidence="2" id="KW-0378">Hydrolase</keyword>
<dbReference type="InterPro" id="IPR051454">
    <property type="entry name" value="RNA/ubiquinone_mod_enzymes"/>
</dbReference>
<dbReference type="EMBL" id="BJWI01000010">
    <property type="protein sequence ID" value="GEM01455.1"/>
    <property type="molecule type" value="Genomic_DNA"/>
</dbReference>
<dbReference type="GO" id="GO:0008233">
    <property type="term" value="F:peptidase activity"/>
    <property type="evidence" value="ECO:0007669"/>
    <property type="project" value="UniProtKB-KW"/>
</dbReference>
<dbReference type="EMBL" id="FOXC01000011">
    <property type="protein sequence ID" value="SFP25525.1"/>
    <property type="molecule type" value="Genomic_DNA"/>
</dbReference>
<dbReference type="InterPro" id="IPR001539">
    <property type="entry name" value="Peptidase_U32"/>
</dbReference>
<gene>
    <name evidence="1" type="ORF">HHA03_09870</name>
    <name evidence="2" type="ORF">SAMN05421839_11140</name>
</gene>
<keyword evidence="2" id="KW-0645">Protease</keyword>
<proteinExistence type="predicted"/>
<evidence type="ECO:0000313" key="2">
    <source>
        <dbReference type="EMBL" id="SFP25525.1"/>
    </source>
</evidence>
<dbReference type="PANTHER" id="PTHR30217:SF7">
    <property type="entry name" value="TRNA HYDROXYLATION PROTEIN P2"/>
    <property type="match status" value="1"/>
</dbReference>
<reference evidence="2 3" key="1">
    <citation type="submission" date="2016-10" db="EMBL/GenBank/DDBJ databases">
        <authorList>
            <person name="de Groot N.N."/>
        </authorList>
    </citation>
    <scope>NUCLEOTIDE SEQUENCE [LARGE SCALE GENOMIC DNA]</scope>
    <source>
        <strain evidence="2 3">DSM 17073</strain>
    </source>
</reference>
<dbReference type="Pfam" id="PF01136">
    <property type="entry name" value="Peptidase_U32"/>
    <property type="match status" value="1"/>
</dbReference>
<accession>A0A1I5NUR5</accession>
<dbReference type="OrthoDB" id="9807498at2"/>